<dbReference type="EnsemblPlants" id="TuG1812G0100000298.01.T01">
    <property type="protein sequence ID" value="TuG1812G0100000298.01.T01.cds319348"/>
    <property type="gene ID" value="TuG1812G0100000298.01"/>
</dbReference>
<dbReference type="Proteomes" id="UP000015106">
    <property type="component" value="Chromosome 1"/>
</dbReference>
<feature type="region of interest" description="Disordered" evidence="1">
    <location>
        <begin position="44"/>
        <end position="86"/>
    </location>
</feature>
<feature type="compositionally biased region" description="Low complexity" evidence="1">
    <location>
        <begin position="55"/>
        <end position="65"/>
    </location>
</feature>
<accession>A0A8R7JVK6</accession>
<evidence type="ECO:0000256" key="1">
    <source>
        <dbReference type="SAM" id="MobiDB-lite"/>
    </source>
</evidence>
<dbReference type="Gramene" id="TuG1812G0100000298.01.T01">
    <property type="protein sequence ID" value="TuG1812G0100000298.01.T01.cds319348"/>
    <property type="gene ID" value="TuG1812G0100000298.01"/>
</dbReference>
<reference evidence="2" key="3">
    <citation type="submission" date="2022-06" db="UniProtKB">
        <authorList>
            <consortium name="EnsemblPlants"/>
        </authorList>
    </citation>
    <scope>IDENTIFICATION</scope>
</reference>
<evidence type="ECO:0000313" key="2">
    <source>
        <dbReference type="EnsemblPlants" id="TuG1812G0100000298.01.T01.cds319348"/>
    </source>
</evidence>
<keyword evidence="3" id="KW-1185">Reference proteome</keyword>
<organism evidence="2 3">
    <name type="scientific">Triticum urartu</name>
    <name type="common">Red wild einkorn</name>
    <name type="synonym">Crithodium urartu</name>
    <dbReference type="NCBI Taxonomy" id="4572"/>
    <lineage>
        <taxon>Eukaryota</taxon>
        <taxon>Viridiplantae</taxon>
        <taxon>Streptophyta</taxon>
        <taxon>Embryophyta</taxon>
        <taxon>Tracheophyta</taxon>
        <taxon>Spermatophyta</taxon>
        <taxon>Magnoliopsida</taxon>
        <taxon>Liliopsida</taxon>
        <taxon>Poales</taxon>
        <taxon>Poaceae</taxon>
        <taxon>BOP clade</taxon>
        <taxon>Pooideae</taxon>
        <taxon>Triticodae</taxon>
        <taxon>Triticeae</taxon>
        <taxon>Triticinae</taxon>
        <taxon>Triticum</taxon>
    </lineage>
</organism>
<evidence type="ECO:0000313" key="3">
    <source>
        <dbReference type="Proteomes" id="UP000015106"/>
    </source>
</evidence>
<reference evidence="3" key="1">
    <citation type="journal article" date="2013" name="Nature">
        <title>Draft genome of the wheat A-genome progenitor Triticum urartu.</title>
        <authorList>
            <person name="Ling H.Q."/>
            <person name="Zhao S."/>
            <person name="Liu D."/>
            <person name="Wang J."/>
            <person name="Sun H."/>
            <person name="Zhang C."/>
            <person name="Fan H."/>
            <person name="Li D."/>
            <person name="Dong L."/>
            <person name="Tao Y."/>
            <person name="Gao C."/>
            <person name="Wu H."/>
            <person name="Li Y."/>
            <person name="Cui Y."/>
            <person name="Guo X."/>
            <person name="Zheng S."/>
            <person name="Wang B."/>
            <person name="Yu K."/>
            <person name="Liang Q."/>
            <person name="Yang W."/>
            <person name="Lou X."/>
            <person name="Chen J."/>
            <person name="Feng M."/>
            <person name="Jian J."/>
            <person name="Zhang X."/>
            <person name="Luo G."/>
            <person name="Jiang Y."/>
            <person name="Liu J."/>
            <person name="Wang Z."/>
            <person name="Sha Y."/>
            <person name="Zhang B."/>
            <person name="Wu H."/>
            <person name="Tang D."/>
            <person name="Shen Q."/>
            <person name="Xue P."/>
            <person name="Zou S."/>
            <person name="Wang X."/>
            <person name="Liu X."/>
            <person name="Wang F."/>
            <person name="Yang Y."/>
            <person name="An X."/>
            <person name="Dong Z."/>
            <person name="Zhang K."/>
            <person name="Zhang X."/>
            <person name="Luo M.C."/>
            <person name="Dvorak J."/>
            <person name="Tong Y."/>
            <person name="Wang J."/>
            <person name="Yang H."/>
            <person name="Li Z."/>
            <person name="Wang D."/>
            <person name="Zhang A."/>
            <person name="Wang J."/>
        </authorList>
    </citation>
    <scope>NUCLEOTIDE SEQUENCE</scope>
    <source>
        <strain evidence="3">cv. G1812</strain>
    </source>
</reference>
<reference evidence="2" key="2">
    <citation type="submission" date="2018-03" db="EMBL/GenBank/DDBJ databases">
        <title>The Triticum urartu genome reveals the dynamic nature of wheat genome evolution.</title>
        <authorList>
            <person name="Ling H."/>
            <person name="Ma B."/>
            <person name="Shi X."/>
            <person name="Liu H."/>
            <person name="Dong L."/>
            <person name="Sun H."/>
            <person name="Cao Y."/>
            <person name="Gao Q."/>
            <person name="Zheng S."/>
            <person name="Li Y."/>
            <person name="Yu Y."/>
            <person name="Du H."/>
            <person name="Qi M."/>
            <person name="Li Y."/>
            <person name="Yu H."/>
            <person name="Cui Y."/>
            <person name="Wang N."/>
            <person name="Chen C."/>
            <person name="Wu H."/>
            <person name="Zhao Y."/>
            <person name="Zhang J."/>
            <person name="Li Y."/>
            <person name="Zhou W."/>
            <person name="Zhang B."/>
            <person name="Hu W."/>
            <person name="Eijk M."/>
            <person name="Tang J."/>
            <person name="Witsenboer H."/>
            <person name="Zhao S."/>
            <person name="Li Z."/>
            <person name="Zhang A."/>
            <person name="Wang D."/>
            <person name="Liang C."/>
        </authorList>
    </citation>
    <scope>NUCLEOTIDE SEQUENCE [LARGE SCALE GENOMIC DNA]</scope>
    <source>
        <strain evidence="2">cv. G1812</strain>
    </source>
</reference>
<dbReference type="AlphaFoldDB" id="A0A8R7JVK6"/>
<sequence length="86" mass="9323">MSRERICAQNNGPLAMEVDLQCTTLPLPPASKSEETCFWCSSSKETRRTPCDGLSSSSISRSTSTAWCRRKSPTRRVGGSSPPSIA</sequence>
<proteinExistence type="predicted"/>
<protein>
    <submittedName>
        <fullName evidence="2">Uncharacterized protein</fullName>
    </submittedName>
</protein>
<name>A0A8R7JVK6_TRIUA</name>